<comment type="caution">
    <text evidence="1">The sequence shown here is derived from an EMBL/GenBank/DDBJ whole genome shotgun (WGS) entry which is preliminary data.</text>
</comment>
<feature type="non-terminal residue" evidence="1">
    <location>
        <position position="1"/>
    </location>
</feature>
<dbReference type="AlphaFoldDB" id="A0A2C9VZQ0"/>
<protein>
    <recommendedName>
        <fullName evidence="3">Serine protease</fullName>
    </recommendedName>
</protein>
<evidence type="ECO:0008006" key="3">
    <source>
        <dbReference type="Google" id="ProtNLM"/>
    </source>
</evidence>
<dbReference type="EMBL" id="CM004390">
    <property type="protein sequence ID" value="OAY52029.1"/>
    <property type="molecule type" value="Genomic_DNA"/>
</dbReference>
<organism evidence="1 2">
    <name type="scientific">Manihot esculenta</name>
    <name type="common">Cassava</name>
    <name type="synonym">Jatropha manihot</name>
    <dbReference type="NCBI Taxonomy" id="3983"/>
    <lineage>
        <taxon>Eukaryota</taxon>
        <taxon>Viridiplantae</taxon>
        <taxon>Streptophyta</taxon>
        <taxon>Embryophyta</taxon>
        <taxon>Tracheophyta</taxon>
        <taxon>Spermatophyta</taxon>
        <taxon>Magnoliopsida</taxon>
        <taxon>eudicotyledons</taxon>
        <taxon>Gunneridae</taxon>
        <taxon>Pentapetalae</taxon>
        <taxon>rosids</taxon>
        <taxon>fabids</taxon>
        <taxon>Malpighiales</taxon>
        <taxon>Euphorbiaceae</taxon>
        <taxon>Crotonoideae</taxon>
        <taxon>Manihoteae</taxon>
        <taxon>Manihot</taxon>
    </lineage>
</organism>
<dbReference type="Proteomes" id="UP000091857">
    <property type="component" value="Chromosome 4"/>
</dbReference>
<dbReference type="SUPFAM" id="SSF50494">
    <property type="entry name" value="Trypsin-like serine proteases"/>
    <property type="match status" value="1"/>
</dbReference>
<dbReference type="InterPro" id="IPR009003">
    <property type="entry name" value="Peptidase_S1_PA"/>
</dbReference>
<reference evidence="2" key="1">
    <citation type="journal article" date="2016" name="Nat. Biotechnol.">
        <title>Sequencing wild and cultivated cassava and related species reveals extensive interspecific hybridization and genetic diversity.</title>
        <authorList>
            <person name="Bredeson J.V."/>
            <person name="Lyons J.B."/>
            <person name="Prochnik S.E."/>
            <person name="Wu G.A."/>
            <person name="Ha C.M."/>
            <person name="Edsinger-Gonzales E."/>
            <person name="Grimwood J."/>
            <person name="Schmutz J."/>
            <person name="Rabbi I.Y."/>
            <person name="Egesi C."/>
            <person name="Nauluvula P."/>
            <person name="Lebot V."/>
            <person name="Ndunguru J."/>
            <person name="Mkamilo G."/>
            <person name="Bart R.S."/>
            <person name="Setter T.L."/>
            <person name="Gleadow R.M."/>
            <person name="Kulakow P."/>
            <person name="Ferguson M.E."/>
            <person name="Rounsley S."/>
            <person name="Rokhsar D.S."/>
        </authorList>
    </citation>
    <scope>NUCLEOTIDE SEQUENCE [LARGE SCALE GENOMIC DNA]</scope>
    <source>
        <strain evidence="2">cv. AM560-2</strain>
    </source>
</reference>
<dbReference type="OMA" id="RIMGHIF"/>
<proteinExistence type="predicted"/>
<gene>
    <name evidence="1" type="ORF">MANES_04G051700v8</name>
</gene>
<name>A0A2C9VZQ0_MANES</name>
<dbReference type="Gene3D" id="2.40.10.120">
    <property type="match status" value="1"/>
</dbReference>
<evidence type="ECO:0000313" key="2">
    <source>
        <dbReference type="Proteomes" id="UP000091857"/>
    </source>
</evidence>
<dbReference type="Gramene" id="Manes.04G051700.3.v8.1">
    <property type="protein sequence ID" value="Manes.04G051700.3.v8.1.CDS.1"/>
    <property type="gene ID" value="Manes.04G051700.v8.1"/>
</dbReference>
<sequence length="235" mass="27050">IWKKVFNRPTVNVNSTLTPLELRDFHENLKKIIWVLRIWSFVKHQVMKTFGTCFSIDKNGLAITCAHLLQNGHKHIISARRLDETHFLFEVEILDQKPKWDITLLEIKGFNNSSYGIFARDGSLNAGQRLIHIRHPGSLVGSFLDGMVAFQCVDDIVFPLDNQKRQTYLSTALQFTSRYRIMGHIFNSEVFQESRANVEREKTFEKNLHPLVPLIQIFGLNSSEGCSGGPIFYTK</sequence>
<dbReference type="Pfam" id="PF13365">
    <property type="entry name" value="Trypsin_2"/>
    <property type="match status" value="1"/>
</dbReference>
<evidence type="ECO:0000313" key="1">
    <source>
        <dbReference type="EMBL" id="OAY52029.1"/>
    </source>
</evidence>
<keyword evidence="2" id="KW-1185">Reference proteome</keyword>
<accession>A0A2C9VZQ0</accession>
<dbReference type="STRING" id="3983.A0A2C9VZQ0"/>